<dbReference type="InterPro" id="IPR011990">
    <property type="entry name" value="TPR-like_helical_dom_sf"/>
</dbReference>
<sequence>MTASVPAPLKSSAAREAVDSLRGYSYQILRSIEAWIDLQEGAVLVLEGAEDLDVIEETGAATVEQIKDTSGSGNVTLRSGSVLEAIGNFWDHLGRNHGVAIQFRFLTTSGIGREKNQPFGFDTPGLEAWQRIQLAPTDPKSLEMAAGIKAFLMSNETLSEPFRLWLTNASTEEFITRIVLPMQWVAGWPTSTDLYDSITAKLVELGETRGVGSADAVKALDALHTEAWRVATTKGGRMLRRGDLLRIFDQAGTTAVPNSQLLALLGVVTGAHAGTTAVAVAPEAFSPPPRAIAGRHARPEFEASIREALDTGTVLIHGGTGMGKTALALAVIGNPDQCAWLDLRDTPTPAATSRIDALAARLAETGRAYDVVLDDLPADGDARSLEGALGRLRAVQDRLAGKLLVTFSDRLPTRLATQLTLGPDHVFAAPAFEIEDIVGYLAACGCPTAHVETWAKLIHASTSGHPQLVDARVSALTDDGFPKPDISELLVVSEGVLDVRSEARRLVAARPADDRELLARTSLLLGRASRERLMTIAQIRPSILEPGDVIDRLTGPWLERLESDNLRASPLLRNLGVDTRGQEWATGMHREIANSFLGGGTLLATDIFEIATHAMLGGSAAALISILPGLLQASPEVWEQVAQTASMLIYMGLDGATLPFSDPVDTAAFRILQVRIAIEMGDHARASDIVAQALEEFDAADKSAVPGPGLFEVVFLWQVLQRPGNASLEELLRLSLRLVKAGARTTEVLRKAVPPADLDADDLHFPDLSAFVPMTLAPAISDVEDFAKLLDLMERLDEADRVTALGGYAADSEAAALALDRIWLGEASRPDPRWPELERELKRAIALADELSITQLGAAAAPLLIRVIDENLKQPEAALALADAMITDVARPARVLTAKAKVLWRRGEAAQALPLYEEALPTFPLGLSWKTDALREAAMAASKVKDWPLAARRLTEAVASLSEDEPLVRHVGFRFDLAIALHLSSRTREAVNRLGEAIDLLVDDGQETPPEPLLSVRQVGSQAIKSIGFSLGLKGLVGDPQMPLERLFGSTSSLEELLWGDQQPAPLDVVALVMADLDVQLPEYPQIAERLARRLRESPDLLAQSTQGDLLTKLAVRTLDVTSGADDAIREVRALGFAVAERDAGRDTAGQRFSSASIVVEPRWQELVKYRLLARIVAMIAAGRANAIPIDIWRAAAEKEQLSDVLAMVDDLGRMIDGSEDASRRIMGGNINWNGHLLAALMAPVQRPISPEQQLVCHAVAARYLSQAKLGEFCAQPFSSLVTEAWLDRCDSPAQLVTPRLTVPAIQRAVTSTATGWPRVVAVLEEAKHAVSASAALSVNEALHELRKAVVT</sequence>
<dbReference type="HOGENOM" id="CLU_257592_0_0_5"/>
<proteinExistence type="predicted"/>
<name>A0A0A7PR19_9SPHN</name>
<dbReference type="SUPFAM" id="SSF52540">
    <property type="entry name" value="P-loop containing nucleoside triphosphate hydrolases"/>
    <property type="match status" value="1"/>
</dbReference>
<accession>A0A0A7PR19</accession>
<gene>
    <name evidence="1" type="ORF">SKP52_24230</name>
</gene>
<organism evidence="1 2">
    <name type="scientific">Sphingopyxis fribergensis</name>
    <dbReference type="NCBI Taxonomy" id="1515612"/>
    <lineage>
        <taxon>Bacteria</taxon>
        <taxon>Pseudomonadati</taxon>
        <taxon>Pseudomonadota</taxon>
        <taxon>Alphaproteobacteria</taxon>
        <taxon>Sphingomonadales</taxon>
        <taxon>Sphingomonadaceae</taxon>
        <taxon>Sphingopyxis</taxon>
    </lineage>
</organism>
<reference evidence="1 2" key="1">
    <citation type="journal article" date="2015" name="Int. J. Syst. Evol. Microbiol.">
        <title>Description of Sphingopyxis fribergensis sp. nov. - a soil bacterium with the ability to degrade styrene and phenylacetic acid.</title>
        <authorList>
            <person name="Oelschlagel M."/>
            <person name="Ruckert C."/>
            <person name="Kalinowski J."/>
            <person name="Schmidt G."/>
            <person name="Schlomann M."/>
            <person name="Tischler D."/>
        </authorList>
    </citation>
    <scope>NUCLEOTIDE SEQUENCE [LARGE SCALE GENOMIC DNA]</scope>
    <source>
        <strain evidence="1 2">Kp5.2</strain>
        <plasmid evidence="1">pSfKp5.2</plasmid>
    </source>
</reference>
<evidence type="ECO:0000313" key="2">
    <source>
        <dbReference type="Proteomes" id="UP000030907"/>
    </source>
</evidence>
<dbReference type="OrthoDB" id="7437044at2"/>
<dbReference type="Gene3D" id="3.40.50.300">
    <property type="entry name" value="P-loop containing nucleotide triphosphate hydrolases"/>
    <property type="match status" value="1"/>
</dbReference>
<geneLocation type="plasmid" evidence="1 2">
    <name>pSfKp5.2</name>
</geneLocation>
<keyword evidence="2" id="KW-1185">Reference proteome</keyword>
<dbReference type="SUPFAM" id="SSF48452">
    <property type="entry name" value="TPR-like"/>
    <property type="match status" value="1"/>
</dbReference>
<evidence type="ECO:0000313" key="1">
    <source>
        <dbReference type="EMBL" id="AJA11688.1"/>
    </source>
</evidence>
<keyword evidence="1" id="KW-0614">Plasmid</keyword>
<dbReference type="Gene3D" id="1.25.40.10">
    <property type="entry name" value="Tetratricopeptide repeat domain"/>
    <property type="match status" value="1"/>
</dbReference>
<protein>
    <submittedName>
        <fullName evidence="1">Uncharacterized protein</fullName>
    </submittedName>
</protein>
<dbReference type="KEGG" id="sphk:SKP52_24230"/>
<dbReference type="Proteomes" id="UP000030907">
    <property type="component" value="Plasmid pSfKp5.2"/>
</dbReference>
<dbReference type="RefSeq" id="WP_037555877.1">
    <property type="nucleotide sequence ID" value="NZ_CP009123.1"/>
</dbReference>
<dbReference type="EMBL" id="CP009123">
    <property type="protein sequence ID" value="AJA11688.1"/>
    <property type="molecule type" value="Genomic_DNA"/>
</dbReference>
<dbReference type="InterPro" id="IPR027417">
    <property type="entry name" value="P-loop_NTPase"/>
</dbReference>